<dbReference type="Proteomes" id="UP001359559">
    <property type="component" value="Unassembled WGS sequence"/>
</dbReference>
<dbReference type="InterPro" id="IPR036236">
    <property type="entry name" value="Znf_C2H2_sf"/>
</dbReference>
<dbReference type="EMBL" id="JAYKXN010000002">
    <property type="protein sequence ID" value="KAK7309527.1"/>
    <property type="molecule type" value="Genomic_DNA"/>
</dbReference>
<sequence>MSSSPENKASASSSSTLKLFGFPLSDEAPNCDDEKKIKCPFCNRKFQNLQALGGHQNAHRRERQMARLAQFQYMHNLHQRSQLFQAATPLVVAQGALPPAPTSVFGGVTRFWIAQAPPPELSPDQLQVTEPPGTHHRNAPHVIQVPVVGVGDNIDLELRLATSSKEFEDEV</sequence>
<accession>A0AAN9PTH9</accession>
<keyword evidence="1" id="KW-0479">Metal-binding</keyword>
<dbReference type="PROSITE" id="PS00028">
    <property type="entry name" value="ZINC_FINGER_C2H2_1"/>
    <property type="match status" value="1"/>
</dbReference>
<evidence type="ECO:0000256" key="1">
    <source>
        <dbReference type="PROSITE-ProRule" id="PRU00042"/>
    </source>
</evidence>
<evidence type="ECO:0000313" key="3">
    <source>
        <dbReference type="EMBL" id="KAK7309527.1"/>
    </source>
</evidence>
<dbReference type="GO" id="GO:0008270">
    <property type="term" value="F:zinc ion binding"/>
    <property type="evidence" value="ECO:0007669"/>
    <property type="project" value="UniProtKB-KW"/>
</dbReference>
<protein>
    <recommendedName>
        <fullName evidence="2">C2H2-type domain-containing protein</fullName>
    </recommendedName>
</protein>
<dbReference type="InterPro" id="IPR013087">
    <property type="entry name" value="Znf_C2H2_type"/>
</dbReference>
<gene>
    <name evidence="3" type="ORF">RJT34_06327</name>
</gene>
<dbReference type="GO" id="GO:0005634">
    <property type="term" value="C:nucleus"/>
    <property type="evidence" value="ECO:0007669"/>
    <property type="project" value="TreeGrafter"/>
</dbReference>
<dbReference type="GO" id="GO:0009736">
    <property type="term" value="P:cytokinin-activated signaling pathway"/>
    <property type="evidence" value="ECO:0007669"/>
    <property type="project" value="TreeGrafter"/>
</dbReference>
<dbReference type="PANTHER" id="PTHR46353:SF23">
    <property type="entry name" value="C2H2 ZINC FINGER-CONTAINING PROTEIN-RELATED"/>
    <property type="match status" value="1"/>
</dbReference>
<dbReference type="GO" id="GO:0000976">
    <property type="term" value="F:transcription cis-regulatory region binding"/>
    <property type="evidence" value="ECO:0007669"/>
    <property type="project" value="TreeGrafter"/>
</dbReference>
<dbReference type="InterPro" id="IPR044299">
    <property type="entry name" value="GIS3/ZFP5/ZFP6"/>
</dbReference>
<dbReference type="GO" id="GO:0009740">
    <property type="term" value="P:gibberellic acid mediated signaling pathway"/>
    <property type="evidence" value="ECO:0007669"/>
    <property type="project" value="TreeGrafter"/>
</dbReference>
<keyword evidence="1" id="KW-0862">Zinc</keyword>
<dbReference type="PANTHER" id="PTHR46353">
    <property type="entry name" value="ZINC FINGER PROTEIN 5"/>
    <property type="match status" value="1"/>
</dbReference>
<keyword evidence="4" id="KW-1185">Reference proteome</keyword>
<evidence type="ECO:0000259" key="2">
    <source>
        <dbReference type="PROSITE" id="PS50157"/>
    </source>
</evidence>
<dbReference type="Gene3D" id="3.30.160.60">
    <property type="entry name" value="Classic Zinc Finger"/>
    <property type="match status" value="1"/>
</dbReference>
<keyword evidence="1" id="KW-0863">Zinc-finger</keyword>
<reference evidence="3 4" key="1">
    <citation type="submission" date="2024-01" db="EMBL/GenBank/DDBJ databases">
        <title>The genomes of 5 underutilized Papilionoideae crops provide insights into root nodulation and disease resistance.</title>
        <authorList>
            <person name="Yuan L."/>
        </authorList>
    </citation>
    <scope>NUCLEOTIDE SEQUENCE [LARGE SCALE GENOMIC DNA]</scope>
    <source>
        <strain evidence="3">LY-2023</strain>
        <tissue evidence="3">Leaf</tissue>
    </source>
</reference>
<comment type="caution">
    <text evidence="3">The sequence shown here is derived from an EMBL/GenBank/DDBJ whole genome shotgun (WGS) entry which is preliminary data.</text>
</comment>
<feature type="domain" description="C2H2-type" evidence="2">
    <location>
        <begin position="37"/>
        <end position="64"/>
    </location>
</feature>
<dbReference type="SUPFAM" id="SSF57667">
    <property type="entry name" value="beta-beta-alpha zinc fingers"/>
    <property type="match status" value="1"/>
</dbReference>
<proteinExistence type="predicted"/>
<dbReference type="GO" id="GO:0003700">
    <property type="term" value="F:DNA-binding transcription factor activity"/>
    <property type="evidence" value="ECO:0007669"/>
    <property type="project" value="TreeGrafter"/>
</dbReference>
<dbReference type="GO" id="GO:0010090">
    <property type="term" value="P:trichome morphogenesis"/>
    <property type="evidence" value="ECO:0007669"/>
    <property type="project" value="InterPro"/>
</dbReference>
<organism evidence="3 4">
    <name type="scientific">Clitoria ternatea</name>
    <name type="common">Butterfly pea</name>
    <dbReference type="NCBI Taxonomy" id="43366"/>
    <lineage>
        <taxon>Eukaryota</taxon>
        <taxon>Viridiplantae</taxon>
        <taxon>Streptophyta</taxon>
        <taxon>Embryophyta</taxon>
        <taxon>Tracheophyta</taxon>
        <taxon>Spermatophyta</taxon>
        <taxon>Magnoliopsida</taxon>
        <taxon>eudicotyledons</taxon>
        <taxon>Gunneridae</taxon>
        <taxon>Pentapetalae</taxon>
        <taxon>rosids</taxon>
        <taxon>fabids</taxon>
        <taxon>Fabales</taxon>
        <taxon>Fabaceae</taxon>
        <taxon>Papilionoideae</taxon>
        <taxon>50 kb inversion clade</taxon>
        <taxon>NPAAA clade</taxon>
        <taxon>indigoferoid/millettioid clade</taxon>
        <taxon>Phaseoleae</taxon>
        <taxon>Clitoria</taxon>
    </lineage>
</organism>
<evidence type="ECO:0000313" key="4">
    <source>
        <dbReference type="Proteomes" id="UP001359559"/>
    </source>
</evidence>
<dbReference type="Pfam" id="PF13912">
    <property type="entry name" value="zf-C2H2_6"/>
    <property type="match status" value="1"/>
</dbReference>
<dbReference type="PROSITE" id="PS50157">
    <property type="entry name" value="ZINC_FINGER_C2H2_2"/>
    <property type="match status" value="1"/>
</dbReference>
<name>A0AAN9PTH9_CLITE</name>
<dbReference type="AlphaFoldDB" id="A0AAN9PTH9"/>